<dbReference type="NCBIfam" id="TIGR01777">
    <property type="entry name" value="yfcH"/>
    <property type="match status" value="1"/>
</dbReference>
<dbReference type="SUPFAM" id="SSF51735">
    <property type="entry name" value="NAD(P)-binding Rossmann-fold domains"/>
    <property type="match status" value="1"/>
</dbReference>
<dbReference type="EMBL" id="PRKW01000006">
    <property type="protein sequence ID" value="PPB48195.1"/>
    <property type="molecule type" value="Genomic_DNA"/>
</dbReference>
<protein>
    <submittedName>
        <fullName evidence="4">TIGR01777 family protein</fullName>
    </submittedName>
</protein>
<proteinExistence type="inferred from homology"/>
<name>A0A2S5IUG5_9MICC</name>
<comment type="similarity">
    <text evidence="1">Belongs to the NAD(P)-dependent epimerase/dehydratase family. SDR39U1 subfamily.</text>
</comment>
<dbReference type="PANTHER" id="PTHR11092:SF0">
    <property type="entry name" value="EPIMERASE FAMILY PROTEIN SDR39U1"/>
    <property type="match status" value="1"/>
</dbReference>
<dbReference type="Proteomes" id="UP000239297">
    <property type="component" value="Unassembled WGS sequence"/>
</dbReference>
<dbReference type="Gene3D" id="3.40.50.720">
    <property type="entry name" value="NAD(P)-binding Rossmann-like Domain"/>
    <property type="match status" value="1"/>
</dbReference>
<dbReference type="AlphaFoldDB" id="A0A2S5IUG5"/>
<comment type="caution">
    <text evidence="4">The sequence shown here is derived from an EMBL/GenBank/DDBJ whole genome shotgun (WGS) entry which is preliminary data.</text>
</comment>
<dbReference type="InterPro" id="IPR010099">
    <property type="entry name" value="SDR39U1"/>
</dbReference>
<feature type="domain" description="NAD-dependent epimerase/dehydratase" evidence="2">
    <location>
        <begin position="27"/>
        <end position="233"/>
    </location>
</feature>
<sequence length="331" mass="34631">MKRATNPAANPAAVPAANPASTIRTVAIAGASGFIGAHLVGRFRALGAEVRTIGRSGPVRWGDTEAIAGALDGVDLLVNLAGRSVNCRYNRRNADAIFSSRVDTTEELGRALALCRRNGGTPPPVWINSSTGTIYRHATDRPQTEHDGDLGTGFSVSVARAWEQALADADAPGTRKVALRLSIVLGPGSVMTPLTVLARTGLGGPMGPGTQKFSWIHLDDVFRAVVFIANTPSLSGPVNAAAPDVVTNAALMTAVRSRLGVPAGLPTPAWLLELGGRIIRTEAELVLKSRWVAPRKLVDAGFIFDHPTLGPALDDILGPDRVASVEPSRAD</sequence>
<dbReference type="Pfam" id="PF08338">
    <property type="entry name" value="DUF1731"/>
    <property type="match status" value="1"/>
</dbReference>
<dbReference type="InterPro" id="IPR013549">
    <property type="entry name" value="DUF1731"/>
</dbReference>
<feature type="domain" description="DUF1731" evidence="3">
    <location>
        <begin position="267"/>
        <end position="316"/>
    </location>
</feature>
<dbReference type="OrthoDB" id="9801773at2"/>
<evidence type="ECO:0000259" key="2">
    <source>
        <dbReference type="Pfam" id="PF01370"/>
    </source>
</evidence>
<dbReference type="Pfam" id="PF01370">
    <property type="entry name" value="Epimerase"/>
    <property type="match status" value="1"/>
</dbReference>
<dbReference type="RefSeq" id="WP_104122361.1">
    <property type="nucleotide sequence ID" value="NZ_PRKW01000006.1"/>
</dbReference>
<accession>A0A2S5IUG5</accession>
<evidence type="ECO:0000313" key="5">
    <source>
        <dbReference type="Proteomes" id="UP000239297"/>
    </source>
</evidence>
<evidence type="ECO:0000313" key="4">
    <source>
        <dbReference type="EMBL" id="PPB48195.1"/>
    </source>
</evidence>
<keyword evidence="5" id="KW-1185">Reference proteome</keyword>
<dbReference type="InterPro" id="IPR036291">
    <property type="entry name" value="NAD(P)-bd_dom_sf"/>
</dbReference>
<gene>
    <name evidence="4" type="ORF">C4K88_14585</name>
</gene>
<evidence type="ECO:0000256" key="1">
    <source>
        <dbReference type="ARBA" id="ARBA00009353"/>
    </source>
</evidence>
<evidence type="ECO:0000259" key="3">
    <source>
        <dbReference type="Pfam" id="PF08338"/>
    </source>
</evidence>
<organism evidence="4 5">
    <name type="scientific">Arthrobacter pityocampae</name>
    <dbReference type="NCBI Taxonomy" id="547334"/>
    <lineage>
        <taxon>Bacteria</taxon>
        <taxon>Bacillati</taxon>
        <taxon>Actinomycetota</taxon>
        <taxon>Actinomycetes</taxon>
        <taxon>Micrococcales</taxon>
        <taxon>Micrococcaceae</taxon>
        <taxon>Arthrobacter</taxon>
    </lineage>
</organism>
<dbReference type="PANTHER" id="PTHR11092">
    <property type="entry name" value="SUGAR NUCLEOTIDE EPIMERASE RELATED"/>
    <property type="match status" value="1"/>
</dbReference>
<reference evidence="4 5" key="1">
    <citation type="journal article" date="2014" name="Int. J. Syst. Evol. Microbiol.">
        <title>Arthrobacter pityocampae sp. nov., isolated from Thaumetopoea pityocampa (Lep., Thaumetopoeidae).</title>
        <authorList>
            <person name="Ince I.A."/>
            <person name="Demirbag Z."/>
            <person name="Kati H."/>
        </authorList>
    </citation>
    <scope>NUCLEOTIDE SEQUENCE [LARGE SCALE GENOMIC DNA]</scope>
    <source>
        <strain evidence="4 5">Tp2</strain>
    </source>
</reference>
<dbReference type="InterPro" id="IPR001509">
    <property type="entry name" value="Epimerase_deHydtase"/>
</dbReference>